<accession>A0ABR3BAW6</accession>
<proteinExistence type="predicted"/>
<keyword evidence="2" id="KW-1185">Reference proteome</keyword>
<evidence type="ECO:0000313" key="1">
    <source>
        <dbReference type="EMBL" id="KAL0095898.1"/>
    </source>
</evidence>
<evidence type="ECO:0000313" key="2">
    <source>
        <dbReference type="Proteomes" id="UP001448207"/>
    </source>
</evidence>
<reference evidence="1 2" key="1">
    <citation type="submission" date="2024-04" db="EMBL/GenBank/DDBJ databases">
        <title>Symmetric and asymmetric DNA N6-adenine methylation regulates different biological responses in Mucorales.</title>
        <authorList>
            <consortium name="Lawrence Berkeley National Laboratory"/>
            <person name="Lax C."/>
            <person name="Mondo S.J."/>
            <person name="Osorio-Concepcion M."/>
            <person name="Muszewska A."/>
            <person name="Corrochano-Luque M."/>
            <person name="Gutierrez G."/>
            <person name="Riley R."/>
            <person name="Lipzen A."/>
            <person name="Guo J."/>
            <person name="Hundley H."/>
            <person name="Amirebrahimi M."/>
            <person name="Ng V."/>
            <person name="Lorenzo-Gutierrez D."/>
            <person name="Binder U."/>
            <person name="Yang J."/>
            <person name="Song Y."/>
            <person name="Canovas D."/>
            <person name="Navarro E."/>
            <person name="Freitag M."/>
            <person name="Gabaldon T."/>
            <person name="Grigoriev I.V."/>
            <person name="Corrochano L.M."/>
            <person name="Nicolas F.E."/>
            <person name="Garre V."/>
        </authorList>
    </citation>
    <scope>NUCLEOTIDE SEQUENCE [LARGE SCALE GENOMIC DNA]</scope>
    <source>
        <strain evidence="1 2">L51</strain>
    </source>
</reference>
<comment type="caution">
    <text evidence="1">The sequence shown here is derived from an EMBL/GenBank/DDBJ whole genome shotgun (WGS) entry which is preliminary data.</text>
</comment>
<organism evidence="1 2">
    <name type="scientific">Phycomyces blakesleeanus</name>
    <dbReference type="NCBI Taxonomy" id="4837"/>
    <lineage>
        <taxon>Eukaryota</taxon>
        <taxon>Fungi</taxon>
        <taxon>Fungi incertae sedis</taxon>
        <taxon>Mucoromycota</taxon>
        <taxon>Mucoromycotina</taxon>
        <taxon>Mucoromycetes</taxon>
        <taxon>Mucorales</taxon>
        <taxon>Phycomycetaceae</taxon>
        <taxon>Phycomyces</taxon>
    </lineage>
</organism>
<name>A0ABR3BAW6_PHYBL</name>
<sequence length="112" mass="12921">MNINDLITQTSENDVNEDRVELMNYLKDVFNLTEFDQQGIQARNNHVSRRFSALAYDDNLYSNESYDLRESMLKGTTNCPESSIDIDVEFGQDVPTDIETPLGREKKKKPLN</sequence>
<protein>
    <submittedName>
        <fullName evidence="1">Uncharacterized protein</fullName>
    </submittedName>
</protein>
<dbReference type="Proteomes" id="UP001448207">
    <property type="component" value="Unassembled WGS sequence"/>
</dbReference>
<dbReference type="EMBL" id="JBCLYO010000001">
    <property type="protein sequence ID" value="KAL0095898.1"/>
    <property type="molecule type" value="Genomic_DNA"/>
</dbReference>
<gene>
    <name evidence="1" type="ORF">J3Q64DRAFT_1692375</name>
</gene>